<reference evidence="1" key="3">
    <citation type="submission" date="2025-09" db="UniProtKB">
        <authorList>
            <consortium name="Ensembl"/>
        </authorList>
    </citation>
    <scope>IDENTIFICATION</scope>
</reference>
<dbReference type="GeneTree" id="ENSGT00940000165691"/>
<reference evidence="1" key="2">
    <citation type="submission" date="2025-08" db="UniProtKB">
        <authorList>
            <consortium name="Ensembl"/>
        </authorList>
    </citation>
    <scope>IDENTIFICATION</scope>
</reference>
<name>A0A8I5TW06_PONAB</name>
<evidence type="ECO:0000313" key="2">
    <source>
        <dbReference type="Proteomes" id="UP000001595"/>
    </source>
</evidence>
<proteinExistence type="predicted"/>
<organism evidence="1 2">
    <name type="scientific">Pongo abelii</name>
    <name type="common">Sumatran orangutan</name>
    <name type="synonym">Pongo pygmaeus abelii</name>
    <dbReference type="NCBI Taxonomy" id="9601"/>
    <lineage>
        <taxon>Eukaryota</taxon>
        <taxon>Metazoa</taxon>
        <taxon>Chordata</taxon>
        <taxon>Craniata</taxon>
        <taxon>Vertebrata</taxon>
        <taxon>Euteleostomi</taxon>
        <taxon>Mammalia</taxon>
        <taxon>Eutheria</taxon>
        <taxon>Euarchontoglires</taxon>
        <taxon>Primates</taxon>
        <taxon>Haplorrhini</taxon>
        <taxon>Catarrhini</taxon>
        <taxon>Hominidae</taxon>
        <taxon>Pongo</taxon>
    </lineage>
</organism>
<sequence>MWPTHCCGWERVSSGHKSYSNGCGRLNSNSRPKSMLVYHCMSGNLNPCNRSKMGFQVLATFEIPIPFERALRRPYADFTTSNFTTQYCNAISHQAPAIICDFYLWLTGRKPSFSQNLRSCYGKHTRPHVLKCEHAHHRPRTFNPSIPRISKPGVSSLTYGKFVHLIVNQSAFHYVKIKSR</sequence>
<reference evidence="1" key="1">
    <citation type="submission" date="2008-02" db="EMBL/GenBank/DDBJ databases">
        <title>A 6x draft sequence assembly of the Pongo pygmaeus abelii genome.</title>
        <authorList>
            <person name="Wilson R.K."/>
            <person name="Mardis E."/>
        </authorList>
    </citation>
    <scope>NUCLEOTIDE SEQUENCE [LARGE SCALE GENOMIC DNA]</scope>
</reference>
<evidence type="ECO:0000313" key="1">
    <source>
        <dbReference type="Ensembl" id="ENSPPYP00000037391.1"/>
    </source>
</evidence>
<dbReference type="Proteomes" id="UP000001595">
    <property type="component" value="Chromosome 2B"/>
</dbReference>
<protein>
    <submittedName>
        <fullName evidence="1">Uncharacterized protein</fullName>
    </submittedName>
</protein>
<dbReference type="Ensembl" id="ENSPPYT00000040866.1">
    <property type="protein sequence ID" value="ENSPPYP00000037391.1"/>
    <property type="gene ID" value="ENSPPYG00000012748.2"/>
</dbReference>
<keyword evidence="2" id="KW-1185">Reference proteome</keyword>
<accession>A0A8I5TW06</accession>
<dbReference type="AlphaFoldDB" id="A0A8I5TW06"/>